<keyword evidence="4 6" id="KW-1133">Transmembrane helix</keyword>
<reference evidence="9" key="1">
    <citation type="journal article" date="2016" name="G3 (Bethesda)">
        <title>First Draft Assembly and Annotation of the Genome of a California Endemic Oak Quercus lobata Nee (Fagaceae).</title>
        <authorList>
            <person name="Sork V.L."/>
            <person name="Fitz-Gibbon S.T."/>
            <person name="Puiu D."/>
            <person name="Crepeau M."/>
            <person name="Gugger P.F."/>
            <person name="Sherman R."/>
            <person name="Stevens K."/>
            <person name="Langley C.H."/>
            <person name="Pellegrini M."/>
            <person name="Salzberg S.L."/>
        </authorList>
    </citation>
    <scope>NUCLEOTIDE SEQUENCE [LARGE SCALE GENOMIC DNA]</scope>
    <source>
        <strain evidence="9">cv. SW786</strain>
    </source>
</reference>
<evidence type="ECO:0000259" key="7">
    <source>
        <dbReference type="Pfam" id="PF00892"/>
    </source>
</evidence>
<keyword evidence="3 6" id="KW-0812">Transmembrane</keyword>
<feature type="transmembrane region" description="Helical" evidence="6">
    <location>
        <begin position="38"/>
        <end position="63"/>
    </location>
</feature>
<feature type="transmembrane region" description="Helical" evidence="6">
    <location>
        <begin position="278"/>
        <end position="298"/>
    </location>
</feature>
<dbReference type="InterPro" id="IPR037185">
    <property type="entry name" value="EmrE-like"/>
</dbReference>
<dbReference type="GO" id="GO:0016020">
    <property type="term" value="C:membrane"/>
    <property type="evidence" value="ECO:0007669"/>
    <property type="project" value="UniProtKB-SubCell"/>
</dbReference>
<accession>A0A7N2KZD0</accession>
<dbReference type="KEGG" id="qlo:115971299"/>
<organism evidence="8 9">
    <name type="scientific">Quercus lobata</name>
    <name type="common">Valley oak</name>
    <dbReference type="NCBI Taxonomy" id="97700"/>
    <lineage>
        <taxon>Eukaryota</taxon>
        <taxon>Viridiplantae</taxon>
        <taxon>Streptophyta</taxon>
        <taxon>Embryophyta</taxon>
        <taxon>Tracheophyta</taxon>
        <taxon>Spermatophyta</taxon>
        <taxon>Magnoliopsida</taxon>
        <taxon>eudicotyledons</taxon>
        <taxon>Gunneridae</taxon>
        <taxon>Pentapetalae</taxon>
        <taxon>rosids</taxon>
        <taxon>fabids</taxon>
        <taxon>Fagales</taxon>
        <taxon>Fagaceae</taxon>
        <taxon>Quercus</taxon>
    </lineage>
</organism>
<dbReference type="AlphaFoldDB" id="A0A7N2KZD0"/>
<dbReference type="Gramene" id="QL02p077352:mrna">
    <property type="protein sequence ID" value="QL02p077352:mrna"/>
    <property type="gene ID" value="QL02p077352"/>
</dbReference>
<dbReference type="InterPro" id="IPR000620">
    <property type="entry name" value="EamA_dom"/>
</dbReference>
<feature type="transmembrane region" description="Helical" evidence="6">
    <location>
        <begin position="304"/>
        <end position="324"/>
    </location>
</feature>
<reference evidence="8" key="2">
    <citation type="submission" date="2021-01" db="UniProtKB">
        <authorList>
            <consortium name="EnsemblPlants"/>
        </authorList>
    </citation>
    <scope>IDENTIFICATION</scope>
</reference>
<dbReference type="EnsemblPlants" id="QL02p077352:mrna">
    <property type="protein sequence ID" value="QL02p077352:mrna"/>
    <property type="gene ID" value="QL02p077352"/>
</dbReference>
<proteinExistence type="inferred from homology"/>
<comment type="subcellular location">
    <subcellularLocation>
        <location evidence="1 6">Membrane</location>
        <topology evidence="1 6">Multi-pass membrane protein</topology>
    </subcellularLocation>
</comment>
<feature type="domain" description="EamA" evidence="7">
    <location>
        <begin position="24"/>
        <end position="153"/>
    </location>
</feature>
<feature type="transmembrane region" description="Helical" evidence="6">
    <location>
        <begin position="183"/>
        <end position="203"/>
    </location>
</feature>
<evidence type="ECO:0000256" key="3">
    <source>
        <dbReference type="ARBA" id="ARBA00022692"/>
    </source>
</evidence>
<sequence>MASSYWYKDVLPFSAMVAVECTNVGVNTLYKAATLKGLSYYVFVFYSFAIATIVLLPLVFIFRRTTGLPTFQLSLLYRIFLLGVIGFLARLSEYIGIEYSSPTLASAVSNLTPAFTFILAVIFRMEVLALRSSITQAEIMGTLVSISGALIVVFYEGPTIISIASQAPPLPHHFPLGSSQTKWVIGGLLLAVEYLLTSIWFIVQAQVMKIYPAEFTLVFLYFLFATIVSAPVCLIAERNLSAFRLRPNIALAAIVCSGIGLSLSTIVHTWGLHLKGPVYVSIFKPLSIAIAAAMGVIFLGDALYLGSIIGAIILSIGFYAVIWAKAKEDLSEDSCCVSLGSASDGKTPLLDSNLGSSNNGTD</sequence>
<feature type="transmembrane region" description="Helical" evidence="6">
    <location>
        <begin position="104"/>
        <end position="123"/>
    </location>
</feature>
<feature type="transmembrane region" description="Helical" evidence="6">
    <location>
        <begin position="215"/>
        <end position="237"/>
    </location>
</feature>
<dbReference type="Proteomes" id="UP000594261">
    <property type="component" value="Chromosome 2"/>
</dbReference>
<dbReference type="GO" id="GO:0022857">
    <property type="term" value="F:transmembrane transporter activity"/>
    <property type="evidence" value="ECO:0007669"/>
    <property type="project" value="InterPro"/>
</dbReference>
<dbReference type="InParanoid" id="A0A7N2KZD0"/>
<dbReference type="SUPFAM" id="SSF103481">
    <property type="entry name" value="Multidrug resistance efflux transporter EmrE"/>
    <property type="match status" value="2"/>
</dbReference>
<keyword evidence="9" id="KW-1185">Reference proteome</keyword>
<evidence type="ECO:0000256" key="5">
    <source>
        <dbReference type="ARBA" id="ARBA00023136"/>
    </source>
</evidence>
<evidence type="ECO:0000256" key="4">
    <source>
        <dbReference type="ARBA" id="ARBA00022989"/>
    </source>
</evidence>
<comment type="similarity">
    <text evidence="2 6">Belongs to the drug/metabolite transporter (DMT) superfamily. Plant drug/metabolite exporter (P-DME) (TC 2.A.7.4) family.</text>
</comment>
<dbReference type="RefSeq" id="XP_030946996.1">
    <property type="nucleotide sequence ID" value="XM_031091136.1"/>
</dbReference>
<feature type="transmembrane region" description="Helical" evidence="6">
    <location>
        <begin position="143"/>
        <end position="163"/>
    </location>
</feature>
<dbReference type="FunCoup" id="A0A7N2KZD0">
    <property type="interactions" value="1"/>
</dbReference>
<evidence type="ECO:0000313" key="8">
    <source>
        <dbReference type="EnsemblPlants" id="QL02p077352:mrna"/>
    </source>
</evidence>
<protein>
    <recommendedName>
        <fullName evidence="6">WAT1-related protein</fullName>
    </recommendedName>
</protein>
<dbReference type="Pfam" id="PF00892">
    <property type="entry name" value="EamA"/>
    <property type="match status" value="1"/>
</dbReference>
<gene>
    <name evidence="8" type="primary">LOC115971299</name>
</gene>
<dbReference type="OrthoDB" id="1727045at2759"/>
<evidence type="ECO:0000256" key="6">
    <source>
        <dbReference type="RuleBase" id="RU363077"/>
    </source>
</evidence>
<evidence type="ECO:0000256" key="2">
    <source>
        <dbReference type="ARBA" id="ARBA00007635"/>
    </source>
</evidence>
<dbReference type="PANTHER" id="PTHR31218">
    <property type="entry name" value="WAT1-RELATED PROTEIN"/>
    <property type="match status" value="1"/>
</dbReference>
<evidence type="ECO:0000313" key="9">
    <source>
        <dbReference type="Proteomes" id="UP000594261"/>
    </source>
</evidence>
<evidence type="ECO:0000256" key="1">
    <source>
        <dbReference type="ARBA" id="ARBA00004141"/>
    </source>
</evidence>
<feature type="transmembrane region" description="Helical" evidence="6">
    <location>
        <begin position="75"/>
        <end position="92"/>
    </location>
</feature>
<name>A0A7N2KZD0_QUELO</name>
<dbReference type="GeneID" id="115971299"/>
<feature type="transmembrane region" description="Helical" evidence="6">
    <location>
        <begin position="249"/>
        <end position="271"/>
    </location>
</feature>
<keyword evidence="5 6" id="KW-0472">Membrane</keyword>
<dbReference type="OMA" id="RNWTSWM"/>
<dbReference type="InterPro" id="IPR030184">
    <property type="entry name" value="WAT1-related"/>
</dbReference>